<organism evidence="5 6">
    <name type="scientific">Posidoniimonas corsicana</name>
    <dbReference type="NCBI Taxonomy" id="1938618"/>
    <lineage>
        <taxon>Bacteria</taxon>
        <taxon>Pseudomonadati</taxon>
        <taxon>Planctomycetota</taxon>
        <taxon>Planctomycetia</taxon>
        <taxon>Pirellulales</taxon>
        <taxon>Lacipirellulaceae</taxon>
        <taxon>Posidoniimonas</taxon>
    </lineage>
</organism>
<keyword evidence="1" id="KW-0808">Transferase</keyword>
<keyword evidence="2" id="KW-0012">Acyltransferase</keyword>
<feature type="signal peptide" evidence="3">
    <location>
        <begin position="1"/>
        <end position="21"/>
    </location>
</feature>
<keyword evidence="6" id="KW-1185">Reference proteome</keyword>
<dbReference type="AlphaFoldDB" id="A0A5C5VH28"/>
<protein>
    <submittedName>
        <fullName evidence="5">Peptidase family M28</fullName>
    </submittedName>
</protein>
<evidence type="ECO:0000313" key="5">
    <source>
        <dbReference type="EMBL" id="TWT37411.1"/>
    </source>
</evidence>
<sequence length="321" mass="35481" precursor="true">MNRPPLLASALLALASLSAPAADGADQNPIDADRAFGYLEQLCDLGPRPSGSDAMARQQDLLRGHFGPLADDVVSQGFLAANPLGGPKVRITNLIVRFNPAAEKRLMVCAHYDTRPLPDRDPNPRARRSGRFIGANDGASGTALLMELAHHHDAFAGPLGVDLVLFDGEELVYNDRRDPYFLGSTGFAQQYKQGKHPGGEYQYAVLLDMVGDADLQLYYEVNSWRWKDTRPLVRSLWETAARLGVDEFKPRLKHLVRDDHTKLHSIGKIPACDIIDFDYPHWHTEADVPRNCSGESLAKVGWVVLEWLRLEQAKAAEPAGE</sequence>
<keyword evidence="3" id="KW-0732">Signal</keyword>
<reference evidence="5 6" key="1">
    <citation type="submission" date="2019-02" db="EMBL/GenBank/DDBJ databases">
        <title>Deep-cultivation of Planctomycetes and their phenomic and genomic characterization uncovers novel biology.</title>
        <authorList>
            <person name="Wiegand S."/>
            <person name="Jogler M."/>
            <person name="Boedeker C."/>
            <person name="Pinto D."/>
            <person name="Vollmers J."/>
            <person name="Rivas-Marin E."/>
            <person name="Kohn T."/>
            <person name="Peeters S.H."/>
            <person name="Heuer A."/>
            <person name="Rast P."/>
            <person name="Oberbeckmann S."/>
            <person name="Bunk B."/>
            <person name="Jeske O."/>
            <person name="Meyerdierks A."/>
            <person name="Storesund J.E."/>
            <person name="Kallscheuer N."/>
            <person name="Luecker S."/>
            <person name="Lage O.M."/>
            <person name="Pohl T."/>
            <person name="Merkel B.J."/>
            <person name="Hornburger P."/>
            <person name="Mueller R.-W."/>
            <person name="Bruemmer F."/>
            <person name="Labrenz M."/>
            <person name="Spormann A.M."/>
            <person name="Op Den Camp H."/>
            <person name="Overmann J."/>
            <person name="Amann R."/>
            <person name="Jetten M.S.M."/>
            <person name="Mascher T."/>
            <person name="Medema M.H."/>
            <person name="Devos D.P."/>
            <person name="Kaster A.-K."/>
            <person name="Ovreas L."/>
            <person name="Rohde M."/>
            <person name="Galperin M.Y."/>
            <person name="Jogler C."/>
        </authorList>
    </citation>
    <scope>NUCLEOTIDE SEQUENCE [LARGE SCALE GENOMIC DNA]</scope>
    <source>
        <strain evidence="5 6">KOR34</strain>
    </source>
</reference>
<gene>
    <name evidence="5" type="ORF">KOR34_23610</name>
</gene>
<dbReference type="Proteomes" id="UP000316714">
    <property type="component" value="Unassembled WGS sequence"/>
</dbReference>
<evidence type="ECO:0000259" key="4">
    <source>
        <dbReference type="Pfam" id="PF04389"/>
    </source>
</evidence>
<dbReference type="OrthoDB" id="256090at2"/>
<dbReference type="SUPFAM" id="SSF53187">
    <property type="entry name" value="Zn-dependent exopeptidases"/>
    <property type="match status" value="1"/>
</dbReference>
<dbReference type="InterPro" id="IPR007484">
    <property type="entry name" value="Peptidase_M28"/>
</dbReference>
<evidence type="ECO:0000256" key="3">
    <source>
        <dbReference type="SAM" id="SignalP"/>
    </source>
</evidence>
<accession>A0A5C5VH28</accession>
<dbReference type="EMBL" id="SIHJ01000001">
    <property type="protein sequence ID" value="TWT37411.1"/>
    <property type="molecule type" value="Genomic_DNA"/>
</dbReference>
<name>A0A5C5VH28_9BACT</name>
<dbReference type="InterPro" id="IPR040234">
    <property type="entry name" value="QC/QCL"/>
</dbReference>
<evidence type="ECO:0000256" key="1">
    <source>
        <dbReference type="ARBA" id="ARBA00022679"/>
    </source>
</evidence>
<evidence type="ECO:0000313" key="6">
    <source>
        <dbReference type="Proteomes" id="UP000316714"/>
    </source>
</evidence>
<dbReference type="Gene3D" id="3.40.630.10">
    <property type="entry name" value="Zn peptidases"/>
    <property type="match status" value="1"/>
</dbReference>
<dbReference type="Pfam" id="PF04389">
    <property type="entry name" value="Peptidase_M28"/>
    <property type="match status" value="1"/>
</dbReference>
<feature type="chain" id="PRO_5023116351" evidence="3">
    <location>
        <begin position="22"/>
        <end position="321"/>
    </location>
</feature>
<feature type="domain" description="Peptidase M28" evidence="4">
    <location>
        <begin position="93"/>
        <end position="307"/>
    </location>
</feature>
<proteinExistence type="predicted"/>
<dbReference type="GO" id="GO:0008270">
    <property type="term" value="F:zinc ion binding"/>
    <property type="evidence" value="ECO:0007669"/>
    <property type="project" value="TreeGrafter"/>
</dbReference>
<comment type="caution">
    <text evidence="5">The sequence shown here is derived from an EMBL/GenBank/DDBJ whole genome shotgun (WGS) entry which is preliminary data.</text>
</comment>
<dbReference type="GO" id="GO:0016603">
    <property type="term" value="F:glutaminyl-peptide cyclotransferase activity"/>
    <property type="evidence" value="ECO:0007669"/>
    <property type="project" value="TreeGrafter"/>
</dbReference>
<dbReference type="PANTHER" id="PTHR12283:SF6">
    <property type="entry name" value="GLUTAMINYL-PEPTIDE CYCLOTRANSFERASE-RELATED"/>
    <property type="match status" value="1"/>
</dbReference>
<dbReference type="PANTHER" id="PTHR12283">
    <property type="entry name" value="GLUTAMINYL-PEPTIDE CYCLOTRANSFERASE"/>
    <property type="match status" value="1"/>
</dbReference>
<dbReference type="RefSeq" id="WP_146564749.1">
    <property type="nucleotide sequence ID" value="NZ_SIHJ01000001.1"/>
</dbReference>
<evidence type="ECO:0000256" key="2">
    <source>
        <dbReference type="ARBA" id="ARBA00023315"/>
    </source>
</evidence>